<feature type="compositionally biased region" description="Low complexity" evidence="7">
    <location>
        <begin position="1026"/>
        <end position="1044"/>
    </location>
</feature>
<dbReference type="SUPFAM" id="SSF49562">
    <property type="entry name" value="C2 domain (Calcium/lipid-binding domain, CaLB)"/>
    <property type="match status" value="2"/>
</dbReference>
<dbReference type="Proteomes" id="UP000050792">
    <property type="component" value="Unassembled WGS sequence"/>
</dbReference>
<feature type="coiled-coil region" evidence="6">
    <location>
        <begin position="134"/>
        <end position="175"/>
    </location>
</feature>
<dbReference type="WBParaSite" id="SRDH1_93910.1">
    <property type="protein sequence ID" value="SRDH1_93910.1"/>
    <property type="gene ID" value="SRDH1_93910"/>
</dbReference>
<feature type="compositionally biased region" description="Low complexity" evidence="7">
    <location>
        <begin position="972"/>
        <end position="982"/>
    </location>
</feature>
<dbReference type="Pfam" id="PF11618">
    <property type="entry name" value="C2-C2_1"/>
    <property type="match status" value="1"/>
</dbReference>
<evidence type="ECO:0000313" key="10">
    <source>
        <dbReference type="Proteomes" id="UP000050792"/>
    </source>
</evidence>
<dbReference type="GO" id="GO:0035869">
    <property type="term" value="C:ciliary transition zone"/>
    <property type="evidence" value="ECO:0007669"/>
    <property type="project" value="TreeGrafter"/>
</dbReference>
<evidence type="ECO:0000256" key="2">
    <source>
        <dbReference type="ARBA" id="ARBA00006042"/>
    </source>
</evidence>
<keyword evidence="5" id="KW-0966">Cell projection</keyword>
<name>A0AA85GEB6_9TREM</name>
<evidence type="ECO:0000313" key="11">
    <source>
        <dbReference type="WBParaSite" id="SRDH1_93910.1"/>
    </source>
</evidence>
<evidence type="ECO:0000259" key="8">
    <source>
        <dbReference type="Pfam" id="PF11618"/>
    </source>
</evidence>
<feature type="domain" description="RPGRIP1 C-terminal" evidence="9">
    <location>
        <begin position="1102"/>
        <end position="1281"/>
    </location>
</feature>
<protein>
    <recommendedName>
        <fullName evidence="12">C2 domain-containing protein</fullName>
    </recommendedName>
</protein>
<dbReference type="InterPro" id="IPR041091">
    <property type="entry name" value="RPGRIP1_C"/>
</dbReference>
<dbReference type="GO" id="GO:1905515">
    <property type="term" value="P:non-motile cilium assembly"/>
    <property type="evidence" value="ECO:0007669"/>
    <property type="project" value="TreeGrafter"/>
</dbReference>
<comment type="subcellular location">
    <subcellularLocation>
        <location evidence="1">Cell projection</location>
        <location evidence="1">Cilium</location>
    </subcellularLocation>
</comment>
<sequence>MESKNAISSWSKEKLEDQYLRLYDDYLTLKKHACKQEERIKKMATKILRLANDKKDSDPGSVLKEDYQEQIEVLERKNATLTRKLALVQNQLNVQKQRIGSAPLSARKASSATIQTTGRNSCVGEKPINNSNVIQTLRFQNSAFEKTIQKLSEQLKERNELIDQLKEELQIKEKIHTNNLVTLGEQVTSKQRIALQENLDLIRTQRELREKQFLINHLEERIKEAESNYNIIQSTNRQLVIEIERLTRESSQLEQKLFSLQSDNNLASKQQLKILELQYAFDDAKRENQALKESNEKLIANAFSIKPEQNWTLKEQKLRRQIDHLEMMVHNLQQQLKQQEKHSPDHQVIEEKILPNKQQSNKLESVPSKQVDKVDSNEQPKVTNTTTQMFAQITGFTVEELEDAIMILRERKSKSQSVDDDLLPNADKYLLGQNKDPLKPLNESELLHIDTINELEKTRKLLHNQYKINKNYQIEIKQLTDHLTEYKLETEHHLIEYKNLLNQRNEQIKQLKNQLHNLLYNSMNKYKGDQLPNDKLTTEDALKPGESLIEFHVGQLHLLPSLLYKYQTNSSSTTNNNQKNHITEESINLFLTWDFYDYETQATPILFIHNSIDLNMTIQYPIEINDTLMNYLIKEPCTIEMHQVINSNYRTIAVGKLNFTQLFTGKDDCIEIPDQGSIVRRQGQLDLFLISTPDNSINIKENEKIKFGTLHYWIRLTASMPDSIKLYKERFQQLPGSITFTNKSSIHHDELHSTDLSKNILTIEIMKITHLNIQQRLNYLPSIYFVYQFYNELEYASMIIKENNTPIFNDLHTIQLEMNDELDNYLRTQNLNIYIVDNADPSPETSCLGLATVPLIGLINKNHKIDGIFEIFPLTTFKKRKQSNQIDKDQSNCGLLYLKMYWQQPYTVTTTTNSRNTVVYNQPNMEESKDLEMEPVKQAAEKPYVTQYESSKEACLQPKSSSNVSFTKPIDKLNPPDNLPNNSTRKKQDTPDLDQVIAKVPELTVNKTDNQISIPSEDHSKTNTKSNEMLSSSSSSIQIQLENSGKQSVVPTPHPRTKTNEPQNLKLDLLNPSIISKKTTSNNVQDPEPLSASPIVQSMFTDENHVKIELHGLQLINLSKLLKNNHTLPNQIFIEYSFLGYKEPFETSTYPLIEWIDNNNNILKANFYYTKTFPVDFTENYERRQYLASYLLPEDPNNGNIIFIIVSEPSTTTTQSAECEEIGYAMINIRQIIQDNCDIDHVFIPITAAKAVDGETESLNEIGRLCVSFYGLSALHAIIAEMPQVKLAI</sequence>
<evidence type="ECO:0008006" key="12">
    <source>
        <dbReference type="Google" id="ProtNLM"/>
    </source>
</evidence>
<dbReference type="InterPro" id="IPR021656">
    <property type="entry name" value="C2-C2_1"/>
</dbReference>
<evidence type="ECO:0000256" key="7">
    <source>
        <dbReference type="SAM" id="MobiDB-lite"/>
    </source>
</evidence>
<feature type="coiled-coil region" evidence="6">
    <location>
        <begin position="64"/>
        <end position="98"/>
    </location>
</feature>
<evidence type="ECO:0000259" key="9">
    <source>
        <dbReference type="Pfam" id="PF18111"/>
    </source>
</evidence>
<feature type="coiled-coil region" evidence="6">
    <location>
        <begin position="201"/>
        <end position="342"/>
    </location>
</feature>
<feature type="coiled-coil region" evidence="6">
    <location>
        <begin position="469"/>
        <end position="521"/>
    </location>
</feature>
<reference evidence="10" key="1">
    <citation type="submission" date="2022-06" db="EMBL/GenBank/DDBJ databases">
        <authorList>
            <person name="Berger JAMES D."/>
            <person name="Berger JAMES D."/>
        </authorList>
    </citation>
    <scope>NUCLEOTIDE SEQUENCE [LARGE SCALE GENOMIC DNA]</scope>
</reference>
<dbReference type="GO" id="GO:0005856">
    <property type="term" value="C:cytoskeleton"/>
    <property type="evidence" value="ECO:0007669"/>
    <property type="project" value="UniProtKB-ARBA"/>
</dbReference>
<feature type="domain" description="RPGR-interacting protein 1 first C2" evidence="8">
    <location>
        <begin position="541"/>
        <end position="717"/>
    </location>
</feature>
<keyword evidence="4" id="KW-0969">Cilium</keyword>
<reference evidence="11" key="2">
    <citation type="submission" date="2023-11" db="UniProtKB">
        <authorList>
            <consortium name="WormBaseParasite"/>
        </authorList>
    </citation>
    <scope>IDENTIFICATION</scope>
</reference>
<feature type="region of interest" description="Disordered" evidence="7">
    <location>
        <begin position="352"/>
        <end position="380"/>
    </location>
</feature>
<dbReference type="PANTHER" id="PTHR14240">
    <property type="entry name" value="RETINITIS PIGMENTOSA GTPASE REGULATOR-INTERACTING PROTEIN"/>
    <property type="match status" value="1"/>
</dbReference>
<dbReference type="PANTHER" id="PTHR14240:SF1">
    <property type="entry name" value="PROTEIN FANTOM-RELATED"/>
    <property type="match status" value="1"/>
</dbReference>
<comment type="similarity">
    <text evidence="2">Belongs to the RPGRIP1 family.</text>
</comment>
<accession>A0AA85GEB6</accession>
<evidence type="ECO:0000256" key="3">
    <source>
        <dbReference type="ARBA" id="ARBA00023054"/>
    </source>
</evidence>
<dbReference type="CDD" id="cd00030">
    <property type="entry name" value="C2"/>
    <property type="match status" value="1"/>
</dbReference>
<evidence type="ECO:0000256" key="6">
    <source>
        <dbReference type="SAM" id="Coils"/>
    </source>
</evidence>
<evidence type="ECO:0000256" key="5">
    <source>
        <dbReference type="ARBA" id="ARBA00023273"/>
    </source>
</evidence>
<dbReference type="InterPro" id="IPR035892">
    <property type="entry name" value="C2_domain_sf"/>
</dbReference>
<dbReference type="InterPro" id="IPR031139">
    <property type="entry name" value="RPGRIP1_fam"/>
</dbReference>
<feature type="compositionally biased region" description="Polar residues" evidence="7">
    <location>
        <begin position="1005"/>
        <end position="1014"/>
    </location>
</feature>
<organism evidence="10 11">
    <name type="scientific">Schistosoma rodhaini</name>
    <dbReference type="NCBI Taxonomy" id="6188"/>
    <lineage>
        <taxon>Eukaryota</taxon>
        <taxon>Metazoa</taxon>
        <taxon>Spiralia</taxon>
        <taxon>Lophotrochozoa</taxon>
        <taxon>Platyhelminthes</taxon>
        <taxon>Trematoda</taxon>
        <taxon>Digenea</taxon>
        <taxon>Strigeidida</taxon>
        <taxon>Schistosomatoidea</taxon>
        <taxon>Schistosomatidae</taxon>
        <taxon>Schistosoma</taxon>
    </lineage>
</organism>
<evidence type="ECO:0000256" key="4">
    <source>
        <dbReference type="ARBA" id="ARBA00023069"/>
    </source>
</evidence>
<evidence type="ECO:0000256" key="1">
    <source>
        <dbReference type="ARBA" id="ARBA00004138"/>
    </source>
</evidence>
<keyword evidence="10" id="KW-1185">Reference proteome</keyword>
<dbReference type="Pfam" id="PF18111">
    <property type="entry name" value="RPGR1_C"/>
    <property type="match status" value="1"/>
</dbReference>
<feature type="region of interest" description="Disordered" evidence="7">
    <location>
        <begin position="951"/>
        <end position="1062"/>
    </location>
</feature>
<keyword evidence="3 6" id="KW-0175">Coiled coil</keyword>
<dbReference type="Gene3D" id="2.60.40.150">
    <property type="entry name" value="C2 domain"/>
    <property type="match status" value="3"/>
</dbReference>
<proteinExistence type="inferred from homology"/>